<dbReference type="Proteomes" id="UP000324222">
    <property type="component" value="Unassembled WGS sequence"/>
</dbReference>
<evidence type="ECO:0000313" key="3">
    <source>
        <dbReference type="Proteomes" id="UP000324222"/>
    </source>
</evidence>
<feature type="compositionally biased region" description="Low complexity" evidence="1">
    <location>
        <begin position="149"/>
        <end position="162"/>
    </location>
</feature>
<protein>
    <submittedName>
        <fullName evidence="2">Uncharacterized protein</fullName>
    </submittedName>
</protein>
<proteinExistence type="predicted"/>
<organism evidence="2 3">
    <name type="scientific">Portunus trituberculatus</name>
    <name type="common">Swimming crab</name>
    <name type="synonym">Neptunus trituberculatus</name>
    <dbReference type="NCBI Taxonomy" id="210409"/>
    <lineage>
        <taxon>Eukaryota</taxon>
        <taxon>Metazoa</taxon>
        <taxon>Ecdysozoa</taxon>
        <taxon>Arthropoda</taxon>
        <taxon>Crustacea</taxon>
        <taxon>Multicrustacea</taxon>
        <taxon>Malacostraca</taxon>
        <taxon>Eumalacostraca</taxon>
        <taxon>Eucarida</taxon>
        <taxon>Decapoda</taxon>
        <taxon>Pleocyemata</taxon>
        <taxon>Brachyura</taxon>
        <taxon>Eubrachyura</taxon>
        <taxon>Portunoidea</taxon>
        <taxon>Portunidae</taxon>
        <taxon>Portuninae</taxon>
        <taxon>Portunus</taxon>
    </lineage>
</organism>
<evidence type="ECO:0000313" key="2">
    <source>
        <dbReference type="EMBL" id="MPC21997.1"/>
    </source>
</evidence>
<reference evidence="2 3" key="1">
    <citation type="submission" date="2019-05" db="EMBL/GenBank/DDBJ databases">
        <title>Another draft genome of Portunus trituberculatus and its Hox gene families provides insights of decapod evolution.</title>
        <authorList>
            <person name="Jeong J.-H."/>
            <person name="Song I."/>
            <person name="Kim S."/>
            <person name="Choi T."/>
            <person name="Kim D."/>
            <person name="Ryu S."/>
            <person name="Kim W."/>
        </authorList>
    </citation>
    <scope>NUCLEOTIDE SEQUENCE [LARGE SCALE GENOMIC DNA]</scope>
    <source>
        <tissue evidence="2">Muscle</tissue>
    </source>
</reference>
<accession>A0A5B7DLJ3</accession>
<name>A0A5B7DLJ3_PORTR</name>
<feature type="compositionally biased region" description="Basic residues" evidence="1">
    <location>
        <begin position="123"/>
        <end position="148"/>
    </location>
</feature>
<evidence type="ECO:0000256" key="1">
    <source>
        <dbReference type="SAM" id="MobiDB-lite"/>
    </source>
</evidence>
<keyword evidence="3" id="KW-1185">Reference proteome</keyword>
<dbReference type="EMBL" id="VSRR010001039">
    <property type="protein sequence ID" value="MPC21997.1"/>
    <property type="molecule type" value="Genomic_DNA"/>
</dbReference>
<dbReference type="AlphaFoldDB" id="A0A5B7DLJ3"/>
<comment type="caution">
    <text evidence="2">The sequence shown here is derived from an EMBL/GenBank/DDBJ whole genome shotgun (WGS) entry which is preliminary data.</text>
</comment>
<gene>
    <name evidence="2" type="ORF">E2C01_015000</name>
</gene>
<sequence>MVAGGREGGRRFLLNQQPPTHPFTSSHCQAAHATTLNIPVSLQYNVPAAASHHTAKALGELRVVPNSDYHCLRLPLHRPLLIIVYTDGLAHFTFWKKKSITQNYTLISLSRDTPRFLWLRDHHGRQPRSQPIHRRRPSPYPQAHRRVSTRCTTSTTHSTLRSTGGGKISTPHWK</sequence>
<feature type="region of interest" description="Disordered" evidence="1">
    <location>
        <begin position="123"/>
        <end position="174"/>
    </location>
</feature>